<keyword evidence="3" id="KW-1185">Reference proteome</keyword>
<name>A0A6H5GEQ2_9HEMI</name>
<protein>
    <submittedName>
        <fullName evidence="2">Uncharacterized protein</fullName>
    </submittedName>
</protein>
<dbReference type="Proteomes" id="UP000479000">
    <property type="component" value="Unassembled WGS sequence"/>
</dbReference>
<evidence type="ECO:0000313" key="3">
    <source>
        <dbReference type="Proteomes" id="UP000479000"/>
    </source>
</evidence>
<accession>A0A6H5GEQ2</accession>
<gene>
    <name evidence="2" type="ORF">NTEN_LOCUS7245</name>
</gene>
<reference evidence="2 3" key="1">
    <citation type="submission" date="2020-02" db="EMBL/GenBank/DDBJ databases">
        <authorList>
            <person name="Ferguson B K."/>
        </authorList>
    </citation>
    <scope>NUCLEOTIDE SEQUENCE [LARGE SCALE GENOMIC DNA]</scope>
</reference>
<evidence type="ECO:0000313" key="2">
    <source>
        <dbReference type="EMBL" id="CAB0001458.1"/>
    </source>
</evidence>
<proteinExistence type="predicted"/>
<evidence type="ECO:0000256" key="1">
    <source>
        <dbReference type="SAM" id="MobiDB-lite"/>
    </source>
</evidence>
<dbReference type="EMBL" id="CADCXU010010845">
    <property type="protein sequence ID" value="CAB0001458.1"/>
    <property type="molecule type" value="Genomic_DNA"/>
</dbReference>
<organism evidence="2 3">
    <name type="scientific">Nesidiocoris tenuis</name>
    <dbReference type="NCBI Taxonomy" id="355587"/>
    <lineage>
        <taxon>Eukaryota</taxon>
        <taxon>Metazoa</taxon>
        <taxon>Ecdysozoa</taxon>
        <taxon>Arthropoda</taxon>
        <taxon>Hexapoda</taxon>
        <taxon>Insecta</taxon>
        <taxon>Pterygota</taxon>
        <taxon>Neoptera</taxon>
        <taxon>Paraneoptera</taxon>
        <taxon>Hemiptera</taxon>
        <taxon>Heteroptera</taxon>
        <taxon>Panheteroptera</taxon>
        <taxon>Cimicomorpha</taxon>
        <taxon>Miridae</taxon>
        <taxon>Dicyphina</taxon>
        <taxon>Nesidiocoris</taxon>
    </lineage>
</organism>
<sequence>MGRSESIPRELERTLCNQALRLRSQLLQSLATHAHERMTVDGVTHLSMRMVSRQDIPRNGRTAAQPPYGRAVPRTGIHQLPRRLHALRLFSK</sequence>
<feature type="region of interest" description="Disordered" evidence="1">
    <location>
        <begin position="53"/>
        <end position="74"/>
    </location>
</feature>
<dbReference type="AlphaFoldDB" id="A0A6H5GEQ2"/>